<proteinExistence type="predicted"/>
<protein>
    <submittedName>
        <fullName evidence="2">Unannotated protein</fullName>
    </submittedName>
</protein>
<sequence>MKARQAKRLARTGLSISLLVVIGAGFSTISSASDKSDLAISKSESKYVQVVVTPGESLWSIAAMVAGDSQIQSVVADIVEVNKLKSADVPAGTKLLIPTF</sequence>
<dbReference type="InterPro" id="IPR018392">
    <property type="entry name" value="LysM"/>
</dbReference>
<name>A0A6J6BYR9_9ZZZZ</name>
<dbReference type="AlphaFoldDB" id="A0A6J6BYR9"/>
<accession>A0A6J6BYR9</accession>
<dbReference type="Gene3D" id="3.10.350.10">
    <property type="entry name" value="LysM domain"/>
    <property type="match status" value="1"/>
</dbReference>
<evidence type="ECO:0000313" key="2">
    <source>
        <dbReference type="EMBL" id="CAB4543877.1"/>
    </source>
</evidence>
<gene>
    <name evidence="2" type="ORF">UFOPK1505_00362</name>
</gene>
<dbReference type="CDD" id="cd00118">
    <property type="entry name" value="LysM"/>
    <property type="match status" value="1"/>
</dbReference>
<organism evidence="2">
    <name type="scientific">freshwater metagenome</name>
    <dbReference type="NCBI Taxonomy" id="449393"/>
    <lineage>
        <taxon>unclassified sequences</taxon>
        <taxon>metagenomes</taxon>
        <taxon>ecological metagenomes</taxon>
    </lineage>
</organism>
<dbReference type="InterPro" id="IPR036779">
    <property type="entry name" value="LysM_dom_sf"/>
</dbReference>
<dbReference type="SMART" id="SM00257">
    <property type="entry name" value="LysM"/>
    <property type="match status" value="1"/>
</dbReference>
<dbReference type="EMBL" id="CAEZSS010000049">
    <property type="protein sequence ID" value="CAB4543877.1"/>
    <property type="molecule type" value="Genomic_DNA"/>
</dbReference>
<dbReference type="PROSITE" id="PS51782">
    <property type="entry name" value="LYSM"/>
    <property type="match status" value="1"/>
</dbReference>
<reference evidence="2" key="1">
    <citation type="submission" date="2020-05" db="EMBL/GenBank/DDBJ databases">
        <authorList>
            <person name="Chiriac C."/>
            <person name="Salcher M."/>
            <person name="Ghai R."/>
            <person name="Kavagutti S V."/>
        </authorList>
    </citation>
    <scope>NUCLEOTIDE SEQUENCE</scope>
</reference>
<feature type="domain" description="LysM" evidence="1">
    <location>
        <begin position="48"/>
        <end position="97"/>
    </location>
</feature>
<evidence type="ECO:0000259" key="1">
    <source>
        <dbReference type="PROSITE" id="PS51782"/>
    </source>
</evidence>
<dbReference type="Pfam" id="PF01476">
    <property type="entry name" value="LysM"/>
    <property type="match status" value="1"/>
</dbReference>